<accession>A0ABT6H579</accession>
<dbReference type="Gene3D" id="3.90.70.10">
    <property type="entry name" value="Cysteine proteinases"/>
    <property type="match status" value="1"/>
</dbReference>
<evidence type="ECO:0000259" key="1">
    <source>
        <dbReference type="Pfam" id="PF13529"/>
    </source>
</evidence>
<dbReference type="Pfam" id="PF13529">
    <property type="entry name" value="Peptidase_C39_2"/>
    <property type="match status" value="1"/>
</dbReference>
<reference evidence="2 3" key="1">
    <citation type="submission" date="2023-04" db="EMBL/GenBank/DDBJ databases">
        <title>Ectobacillus antri isolated from activated sludge.</title>
        <authorList>
            <person name="Yan P."/>
            <person name="Liu X."/>
        </authorList>
    </citation>
    <scope>NUCLEOTIDE SEQUENCE [LARGE SCALE GENOMIC DNA]</scope>
    <source>
        <strain evidence="2 3">C18H</strain>
    </source>
</reference>
<proteinExistence type="predicted"/>
<comment type="caution">
    <text evidence="2">The sequence shown here is derived from an EMBL/GenBank/DDBJ whole genome shotgun (WGS) entry which is preliminary data.</text>
</comment>
<sequence>MLQIVKNHKKKVLLSLPVLAAISYYGWKKRYHHTVLIHAPHIEQNPELPRGCEVTSLAMLLCHAGIDVDKMELASKIDKVAFEEHNLHGNMQEGFVGDMYSFSRPGLGVYIEPIYKLAFSYLHTVNNLTGGDPEDLYRKLDQGVPVWTIVNDTFAPLPDERFETWFTNEGPMHVTYAMHSVLLTGYSRQYVYINDPLYHMPNKRIKRSQFEQTWIQMGRQALSYQKQETRRSTTHKIDDYVAN</sequence>
<feature type="domain" description="Peptidase C39-like" evidence="1">
    <location>
        <begin position="39"/>
        <end position="196"/>
    </location>
</feature>
<gene>
    <name evidence="2" type="ORF">P6P90_09535</name>
</gene>
<dbReference type="EMBL" id="JARULN010000007">
    <property type="protein sequence ID" value="MDG5754210.1"/>
    <property type="molecule type" value="Genomic_DNA"/>
</dbReference>
<protein>
    <submittedName>
        <fullName evidence="2">C39 family peptidase</fullName>
    </submittedName>
</protein>
<dbReference type="InterPro" id="IPR039564">
    <property type="entry name" value="Peptidase_C39-like"/>
</dbReference>
<dbReference type="PANTHER" id="PTHR37806">
    <property type="entry name" value="LMO0724 PROTEIN"/>
    <property type="match status" value="1"/>
</dbReference>
<organism evidence="2 3">
    <name type="scientific">Ectobacillus antri</name>
    <dbReference type="NCBI Taxonomy" id="2486280"/>
    <lineage>
        <taxon>Bacteria</taxon>
        <taxon>Bacillati</taxon>
        <taxon>Bacillota</taxon>
        <taxon>Bacilli</taxon>
        <taxon>Bacillales</taxon>
        <taxon>Bacillaceae</taxon>
        <taxon>Ectobacillus</taxon>
    </lineage>
</organism>
<dbReference type="RefSeq" id="WP_278018129.1">
    <property type="nucleotide sequence ID" value="NZ_JARRRY010000004.1"/>
</dbReference>
<dbReference type="InterPro" id="IPR016997">
    <property type="entry name" value="UCP032442"/>
</dbReference>
<evidence type="ECO:0000313" key="3">
    <source>
        <dbReference type="Proteomes" id="UP001218246"/>
    </source>
</evidence>
<evidence type="ECO:0000313" key="2">
    <source>
        <dbReference type="EMBL" id="MDG5754210.1"/>
    </source>
</evidence>
<keyword evidence="3" id="KW-1185">Reference proteome</keyword>
<dbReference type="PANTHER" id="PTHR37806:SF1">
    <property type="entry name" value="PEPTIDASE C39-LIKE DOMAIN-CONTAINING PROTEIN"/>
    <property type="match status" value="1"/>
</dbReference>
<dbReference type="PIRSF" id="PIRSF032442">
    <property type="entry name" value="UCP032442"/>
    <property type="match status" value="1"/>
</dbReference>
<dbReference type="Proteomes" id="UP001218246">
    <property type="component" value="Unassembled WGS sequence"/>
</dbReference>
<name>A0ABT6H579_9BACI</name>